<dbReference type="SUPFAM" id="SSF57586">
    <property type="entry name" value="TNF receptor-like"/>
    <property type="match status" value="2"/>
</dbReference>
<evidence type="ECO:0000313" key="3">
    <source>
        <dbReference type="Ensembl" id="ENSPNAP00000039478.1"/>
    </source>
</evidence>
<keyword evidence="4" id="KW-1185">Reference proteome</keyword>
<dbReference type="Pfam" id="PF09305">
    <property type="entry name" value="TACI-CRD2"/>
    <property type="match status" value="1"/>
</dbReference>
<reference evidence="3 4" key="1">
    <citation type="submission" date="2020-10" db="EMBL/GenBank/DDBJ databases">
        <title>Pygocentrus nattereri (red-bellied piranha) genome, fPygNat1, primary haplotype.</title>
        <authorList>
            <person name="Myers G."/>
            <person name="Meyer A."/>
            <person name="Karagic N."/>
            <person name="Pippel M."/>
            <person name="Winkler S."/>
            <person name="Tracey A."/>
            <person name="Wood J."/>
            <person name="Formenti G."/>
            <person name="Howe K."/>
            <person name="Fedrigo O."/>
            <person name="Jarvis E.D."/>
        </authorList>
    </citation>
    <scope>NUCLEOTIDE SEQUENCE [LARGE SCALE GENOMIC DNA]</scope>
</reference>
<feature type="transmembrane region" description="Helical" evidence="1">
    <location>
        <begin position="107"/>
        <end position="132"/>
    </location>
</feature>
<dbReference type="GO" id="GO:0001782">
    <property type="term" value="P:B cell homeostasis"/>
    <property type="evidence" value="ECO:0007669"/>
    <property type="project" value="TreeGrafter"/>
</dbReference>
<keyword evidence="1" id="KW-0472">Membrane</keyword>
<dbReference type="Gene3D" id="4.10.1290.10">
    <property type="entry name" value="Tumor necrosis factor receptor superfamily"/>
    <property type="match status" value="2"/>
</dbReference>
<dbReference type="InterPro" id="IPR022317">
    <property type="entry name" value="TNFR_13B"/>
</dbReference>
<dbReference type="GeneID" id="108437309"/>
<keyword evidence="1" id="KW-1133">Transmembrane helix</keyword>
<organism evidence="3 4">
    <name type="scientific">Pygocentrus nattereri</name>
    <name type="common">Red-bellied piranha</name>
    <dbReference type="NCBI Taxonomy" id="42514"/>
    <lineage>
        <taxon>Eukaryota</taxon>
        <taxon>Metazoa</taxon>
        <taxon>Chordata</taxon>
        <taxon>Craniata</taxon>
        <taxon>Vertebrata</taxon>
        <taxon>Euteleostomi</taxon>
        <taxon>Actinopterygii</taxon>
        <taxon>Neopterygii</taxon>
        <taxon>Teleostei</taxon>
        <taxon>Ostariophysi</taxon>
        <taxon>Characiformes</taxon>
        <taxon>Characoidei</taxon>
        <taxon>Pygocentrus</taxon>
    </lineage>
</organism>
<dbReference type="PANTHER" id="PTHR15511">
    <property type="entry name" value="TUMOR NECROSIS FACTOR RECEPTOR SUPERFAMILY MEMBER 13B"/>
    <property type="match status" value="1"/>
</dbReference>
<dbReference type="GO" id="GO:0005886">
    <property type="term" value="C:plasma membrane"/>
    <property type="evidence" value="ECO:0007669"/>
    <property type="project" value="InterPro"/>
</dbReference>
<protein>
    <recommendedName>
        <fullName evidence="2">TACI cysteine-rich domain-containing protein</fullName>
    </recommendedName>
</protein>
<reference evidence="3" key="2">
    <citation type="submission" date="2025-08" db="UniProtKB">
        <authorList>
            <consortium name="Ensembl"/>
        </authorList>
    </citation>
    <scope>IDENTIFICATION</scope>
</reference>
<name>A0AAR2IIY8_PYGNA</name>
<evidence type="ECO:0000259" key="2">
    <source>
        <dbReference type="Pfam" id="PF09305"/>
    </source>
</evidence>
<dbReference type="RefSeq" id="XP_017569813.1">
    <property type="nucleotide sequence ID" value="XM_017714324.1"/>
</dbReference>
<dbReference type="Ensembl" id="ENSPNAT00000070218.1">
    <property type="protein sequence ID" value="ENSPNAP00000039478.1"/>
    <property type="gene ID" value="ENSPNAG00000037434.1"/>
</dbReference>
<dbReference type="AlphaFoldDB" id="A0AAR2IIY8"/>
<proteinExistence type="predicted"/>
<dbReference type="GeneTree" id="ENSGT00390000013910"/>
<keyword evidence="1" id="KW-0812">Transmembrane</keyword>
<dbReference type="Proteomes" id="UP001501920">
    <property type="component" value="Chromosome 13"/>
</dbReference>
<dbReference type="GO" id="GO:0030889">
    <property type="term" value="P:negative regulation of B cell proliferation"/>
    <property type="evidence" value="ECO:0007669"/>
    <property type="project" value="TreeGrafter"/>
</dbReference>
<reference evidence="3" key="3">
    <citation type="submission" date="2025-09" db="UniProtKB">
        <authorList>
            <consortium name="Ensembl"/>
        </authorList>
    </citation>
    <scope>IDENTIFICATION</scope>
</reference>
<evidence type="ECO:0000313" key="4">
    <source>
        <dbReference type="Proteomes" id="UP001501920"/>
    </source>
</evidence>
<sequence length="231" mass="25820">MARSCTSGHYWDGLVKQCMSCQMMCEQPEPHARCMDFCVAYGCKAVSGQFYDRLLKKCLKCSELCGHHPSECSQECPTTTRTTGVFALPPLNTRGSHKTRGVPYSEALVYSLLGLCLAMLLSTMIVALLVLLRRARVQKEHREKKPQQTSKDCLMVEAITQEANGVVPDRPRATETCVHCFTEQTIPQCLNGDPQRRHHYTNGVAHGHASRTMCERDDALRIICSPTQTSI</sequence>
<dbReference type="GO" id="GO:0002244">
    <property type="term" value="P:hematopoietic progenitor cell differentiation"/>
    <property type="evidence" value="ECO:0007669"/>
    <property type="project" value="TreeGrafter"/>
</dbReference>
<evidence type="ECO:0000256" key="1">
    <source>
        <dbReference type="SAM" id="Phobius"/>
    </source>
</evidence>
<accession>A0AAR2IIY8</accession>
<dbReference type="InterPro" id="IPR015384">
    <property type="entry name" value="TACI_Cys-rich-dom"/>
</dbReference>
<feature type="domain" description="TACI cysteine-rich" evidence="2">
    <location>
        <begin position="43"/>
        <end position="77"/>
    </location>
</feature>
<dbReference type="PANTHER" id="PTHR15511:SF2">
    <property type="entry name" value="TUMOR NECROSIS FACTOR RECEPTOR SUPERFAMILY MEMBER 13B"/>
    <property type="match status" value="1"/>
</dbReference>